<comment type="similarity">
    <text evidence="1 7">Belongs to the bacterial ribosomal protein bL9 family.</text>
</comment>
<dbReference type="EMBL" id="JACHWS010000002">
    <property type="protein sequence ID" value="MBB3038149.1"/>
    <property type="molecule type" value="Genomic_DNA"/>
</dbReference>
<dbReference type="SUPFAM" id="SSF55653">
    <property type="entry name" value="Ribosomal protein L9 C-domain"/>
    <property type="match status" value="1"/>
</dbReference>
<dbReference type="Gene3D" id="3.40.5.10">
    <property type="entry name" value="Ribosomal protein L9, N-terminal domain"/>
    <property type="match status" value="1"/>
</dbReference>
<dbReference type="InterPro" id="IPR036791">
    <property type="entry name" value="Ribosomal_bL9_C_sf"/>
</dbReference>
<dbReference type="PANTHER" id="PTHR21368">
    <property type="entry name" value="50S RIBOSOMAL PROTEIN L9"/>
    <property type="match status" value="1"/>
</dbReference>
<dbReference type="GO" id="GO:0006412">
    <property type="term" value="P:translation"/>
    <property type="evidence" value="ECO:0007669"/>
    <property type="project" value="UniProtKB-UniRule"/>
</dbReference>
<name>A0A839RPB1_9ACTN</name>
<proteinExistence type="inferred from homology"/>
<dbReference type="GO" id="GO:0005840">
    <property type="term" value="C:ribosome"/>
    <property type="evidence" value="ECO:0007669"/>
    <property type="project" value="UniProtKB-KW"/>
</dbReference>
<keyword evidence="4 7" id="KW-0689">Ribosomal protein</keyword>
<accession>A0A839RPB1</accession>
<dbReference type="SUPFAM" id="SSF55658">
    <property type="entry name" value="L9 N-domain-like"/>
    <property type="match status" value="1"/>
</dbReference>
<dbReference type="InterPro" id="IPR000244">
    <property type="entry name" value="Ribosomal_bL9"/>
</dbReference>
<dbReference type="NCBIfam" id="TIGR00158">
    <property type="entry name" value="L9"/>
    <property type="match status" value="1"/>
</dbReference>
<evidence type="ECO:0000256" key="7">
    <source>
        <dbReference type="HAMAP-Rule" id="MF_00503"/>
    </source>
</evidence>
<gene>
    <name evidence="7" type="primary">rplI</name>
    <name evidence="9" type="ORF">FHU29_002598</name>
</gene>
<evidence type="ECO:0000256" key="2">
    <source>
        <dbReference type="ARBA" id="ARBA00022730"/>
    </source>
</evidence>
<evidence type="ECO:0000313" key="10">
    <source>
        <dbReference type="Proteomes" id="UP000567922"/>
    </source>
</evidence>
<keyword evidence="3 7" id="KW-0694">RNA-binding</keyword>
<sequence>MKLILTADVEHLGAPGDTVEVKDGYGRNYLLPRGLAIRATRGAEKQVEELRKARETRAARDLEAAKEGQKKLEELGTLTLAVRTGAGGKLFGSVSAADVADALKNATGLAVDRRNVELPSAHLKAVGKYSVAVQLHSQVSAKLNLQIQPAS</sequence>
<dbReference type="Proteomes" id="UP000567922">
    <property type="component" value="Unassembled WGS sequence"/>
</dbReference>
<organism evidence="9 10">
    <name type="scientific">Hoyosella altamirensis</name>
    <dbReference type="NCBI Taxonomy" id="616997"/>
    <lineage>
        <taxon>Bacteria</taxon>
        <taxon>Bacillati</taxon>
        <taxon>Actinomycetota</taxon>
        <taxon>Actinomycetes</taxon>
        <taxon>Mycobacteriales</taxon>
        <taxon>Hoyosellaceae</taxon>
        <taxon>Hoyosella</taxon>
    </lineage>
</organism>
<evidence type="ECO:0000256" key="3">
    <source>
        <dbReference type="ARBA" id="ARBA00022884"/>
    </source>
</evidence>
<evidence type="ECO:0000256" key="5">
    <source>
        <dbReference type="ARBA" id="ARBA00023274"/>
    </source>
</evidence>
<dbReference type="Pfam" id="PF01281">
    <property type="entry name" value="Ribosomal_L9_N"/>
    <property type="match status" value="1"/>
</dbReference>
<reference evidence="9 10" key="1">
    <citation type="submission" date="2020-08" db="EMBL/GenBank/DDBJ databases">
        <title>Sequencing the genomes of 1000 actinobacteria strains.</title>
        <authorList>
            <person name="Klenk H.-P."/>
        </authorList>
    </citation>
    <scope>NUCLEOTIDE SEQUENCE [LARGE SCALE GENOMIC DNA]</scope>
    <source>
        <strain evidence="9 10">DSM 45258</strain>
    </source>
</reference>
<dbReference type="AlphaFoldDB" id="A0A839RPB1"/>
<evidence type="ECO:0000256" key="1">
    <source>
        <dbReference type="ARBA" id="ARBA00010605"/>
    </source>
</evidence>
<dbReference type="GO" id="GO:0019843">
    <property type="term" value="F:rRNA binding"/>
    <property type="evidence" value="ECO:0007669"/>
    <property type="project" value="UniProtKB-UniRule"/>
</dbReference>
<dbReference type="FunFam" id="3.40.5.10:FF:000003">
    <property type="entry name" value="50S ribosomal protein L9"/>
    <property type="match status" value="1"/>
</dbReference>
<evidence type="ECO:0000256" key="6">
    <source>
        <dbReference type="ARBA" id="ARBA00035292"/>
    </source>
</evidence>
<keyword evidence="5 7" id="KW-0687">Ribonucleoprotein</keyword>
<dbReference type="GO" id="GO:0003735">
    <property type="term" value="F:structural constituent of ribosome"/>
    <property type="evidence" value="ECO:0007669"/>
    <property type="project" value="InterPro"/>
</dbReference>
<dbReference type="RefSeq" id="WP_064440010.1">
    <property type="nucleotide sequence ID" value="NZ_BDDI01000006.1"/>
</dbReference>
<keyword evidence="2 7" id="KW-0699">rRNA-binding</keyword>
<comment type="caution">
    <text evidence="9">The sequence shown here is derived from an EMBL/GenBank/DDBJ whole genome shotgun (WGS) entry which is preliminary data.</text>
</comment>
<evidence type="ECO:0000256" key="4">
    <source>
        <dbReference type="ARBA" id="ARBA00022980"/>
    </source>
</evidence>
<dbReference type="InterPro" id="IPR009027">
    <property type="entry name" value="Ribosomal_bL9/RNase_H1_N"/>
</dbReference>
<dbReference type="InterPro" id="IPR020069">
    <property type="entry name" value="Ribosomal_bL9_C"/>
</dbReference>
<evidence type="ECO:0000259" key="8">
    <source>
        <dbReference type="PROSITE" id="PS00651"/>
    </source>
</evidence>
<evidence type="ECO:0000313" key="9">
    <source>
        <dbReference type="EMBL" id="MBB3038149.1"/>
    </source>
</evidence>
<dbReference type="Pfam" id="PF03948">
    <property type="entry name" value="Ribosomal_L9_C"/>
    <property type="match status" value="1"/>
</dbReference>
<dbReference type="GO" id="GO:1990904">
    <property type="term" value="C:ribonucleoprotein complex"/>
    <property type="evidence" value="ECO:0007669"/>
    <property type="project" value="UniProtKB-KW"/>
</dbReference>
<dbReference type="InterPro" id="IPR020594">
    <property type="entry name" value="Ribosomal_bL9_bac/chp"/>
</dbReference>
<dbReference type="InterPro" id="IPR036935">
    <property type="entry name" value="Ribosomal_bL9_N_sf"/>
</dbReference>
<dbReference type="HAMAP" id="MF_00503">
    <property type="entry name" value="Ribosomal_bL9"/>
    <property type="match status" value="1"/>
</dbReference>
<dbReference type="OrthoDB" id="9788336at2"/>
<dbReference type="PROSITE" id="PS00651">
    <property type="entry name" value="RIBOSOMAL_L9"/>
    <property type="match status" value="1"/>
</dbReference>
<keyword evidence="10" id="KW-1185">Reference proteome</keyword>
<comment type="function">
    <text evidence="7">Binds to the 23S rRNA.</text>
</comment>
<dbReference type="Gene3D" id="3.10.430.100">
    <property type="entry name" value="Ribosomal protein L9, C-terminal domain"/>
    <property type="match status" value="1"/>
</dbReference>
<feature type="domain" description="Ribosomal protein L9" evidence="8">
    <location>
        <begin position="13"/>
        <end position="40"/>
    </location>
</feature>
<dbReference type="InterPro" id="IPR020070">
    <property type="entry name" value="Ribosomal_bL9_N"/>
</dbReference>
<protein>
    <recommendedName>
        <fullName evidence="6 7">Large ribosomal subunit protein bL9</fullName>
    </recommendedName>
</protein>